<dbReference type="SUPFAM" id="SSF46579">
    <property type="entry name" value="Prefoldin"/>
    <property type="match status" value="1"/>
</dbReference>
<dbReference type="GO" id="GO:0016272">
    <property type="term" value="C:prefoldin complex"/>
    <property type="evidence" value="ECO:0007669"/>
    <property type="project" value="InterPro"/>
</dbReference>
<dbReference type="AlphaFoldDB" id="A0A8X7NNA4"/>
<dbReference type="Pfam" id="PF01920">
    <property type="entry name" value="Prefoldin_2"/>
    <property type="match status" value="1"/>
</dbReference>
<comment type="caution">
    <text evidence="2">The sequence shown here is derived from an EMBL/GenBank/DDBJ whole genome shotgun (WGS) entry which is preliminary data.</text>
</comment>
<proteinExistence type="inferred from homology"/>
<gene>
    <name evidence="2" type="ORF">FOB60_001867</name>
</gene>
<evidence type="ECO:0000256" key="1">
    <source>
        <dbReference type="ARBA" id="ARBA00008045"/>
    </source>
</evidence>
<dbReference type="OrthoDB" id="2015447at2759"/>
<organism evidence="2 3">
    <name type="scientific">Candida parapsilosis</name>
    <name type="common">Yeast</name>
    <dbReference type="NCBI Taxonomy" id="5480"/>
    <lineage>
        <taxon>Eukaryota</taxon>
        <taxon>Fungi</taxon>
        <taxon>Dikarya</taxon>
        <taxon>Ascomycota</taxon>
        <taxon>Saccharomycotina</taxon>
        <taxon>Pichiomycetes</taxon>
        <taxon>Debaryomycetaceae</taxon>
        <taxon>Candida/Lodderomyces clade</taxon>
        <taxon>Candida</taxon>
    </lineage>
</organism>
<dbReference type="EMBL" id="JABWAB010000003">
    <property type="protein sequence ID" value="KAF6057312.1"/>
    <property type="molecule type" value="Genomic_DNA"/>
</dbReference>
<dbReference type="Gene3D" id="1.10.287.370">
    <property type="match status" value="1"/>
</dbReference>
<dbReference type="GO" id="GO:0051082">
    <property type="term" value="F:unfolded protein binding"/>
    <property type="evidence" value="ECO:0007669"/>
    <property type="project" value="InterPro"/>
</dbReference>
<name>A0A8X7NNA4_CANPA</name>
<protein>
    <submittedName>
        <fullName evidence="2">Prefoldin subunit family protein</fullName>
    </submittedName>
</protein>
<sequence>MNQEALQKVLIEMDNQLNKSRAELSMVNLQLDRVHTNLNVIKSTNSRLNALNTPDEIVWQGVGKAFVAEKTGSYLEQLSSDEKGYQDTEKNLKIKQDYLQTTLEKTVDSMTKIVGEKK</sequence>
<dbReference type="Proteomes" id="UP000590412">
    <property type="component" value="Unassembled WGS sequence"/>
</dbReference>
<dbReference type="InterPro" id="IPR009053">
    <property type="entry name" value="Prefoldin"/>
</dbReference>
<evidence type="ECO:0000313" key="2">
    <source>
        <dbReference type="EMBL" id="KAF6057312.1"/>
    </source>
</evidence>
<dbReference type="InterPro" id="IPR002777">
    <property type="entry name" value="PFD_beta-like"/>
</dbReference>
<accession>A0A8X7NNA4</accession>
<evidence type="ECO:0000313" key="3">
    <source>
        <dbReference type="Proteomes" id="UP000590412"/>
    </source>
</evidence>
<dbReference type="GO" id="GO:0006457">
    <property type="term" value="P:protein folding"/>
    <property type="evidence" value="ECO:0007669"/>
    <property type="project" value="InterPro"/>
</dbReference>
<comment type="similarity">
    <text evidence="1">Belongs to the prefoldin subunit beta family.</text>
</comment>
<reference evidence="2" key="1">
    <citation type="submission" date="2020-03" db="EMBL/GenBank/DDBJ databases">
        <title>FDA dAtabase for Regulatory Grade micrObial Sequences (FDA-ARGOS): Supporting development and validation of Infectious Disease Dx tests.</title>
        <authorList>
            <person name="Campos J."/>
            <person name="Goldberg B."/>
            <person name="Tallon L."/>
            <person name="Sadzewicz L."/>
            <person name="Vavikolanu K."/>
            <person name="Mehta A."/>
            <person name="Aluvathingal J."/>
            <person name="Nadendla S."/>
            <person name="Nandy P."/>
            <person name="Geyer C."/>
            <person name="Yan Y."/>
            <person name="Sichtig H."/>
        </authorList>
    </citation>
    <scope>NUCLEOTIDE SEQUENCE [LARGE SCALE GENOMIC DNA]</scope>
    <source>
        <strain evidence="2">FDAARGOS_652</strain>
    </source>
</reference>